<dbReference type="Proteomes" id="UP000216107">
    <property type="component" value="Unassembled WGS sequence"/>
</dbReference>
<dbReference type="InterPro" id="IPR029046">
    <property type="entry name" value="LolA/LolB/LppX"/>
</dbReference>
<evidence type="ECO:0000256" key="1">
    <source>
        <dbReference type="ARBA" id="ARBA00022729"/>
    </source>
</evidence>
<dbReference type="SUPFAM" id="SSF89392">
    <property type="entry name" value="Prokaryotic lipoproteins and lipoprotein localization factors"/>
    <property type="match status" value="1"/>
</dbReference>
<dbReference type="EMBL" id="NMRN01000006">
    <property type="protein sequence ID" value="PAS94576.1"/>
    <property type="molecule type" value="Genomic_DNA"/>
</dbReference>
<protein>
    <submittedName>
        <fullName evidence="4">Acyltransferase</fullName>
    </submittedName>
    <submittedName>
        <fullName evidence="3">Outer membrane lipoprotein carrier protein LolA</fullName>
    </submittedName>
</protein>
<evidence type="ECO:0000313" key="6">
    <source>
        <dbReference type="Proteomes" id="UP000623509"/>
    </source>
</evidence>
<dbReference type="GO" id="GO:0016746">
    <property type="term" value="F:acyltransferase activity"/>
    <property type="evidence" value="ECO:0007669"/>
    <property type="project" value="UniProtKB-KW"/>
</dbReference>
<reference evidence="3 6" key="1">
    <citation type="submission" date="2016-08" db="EMBL/GenBank/DDBJ databases">
        <title>Candidatus Dactylopiibacterium carminicum genome sequence.</title>
        <authorList>
            <person name="Ramirez-Puebla S.T."/>
            <person name="Ormeno-Orrillo E."/>
            <person name="Vera-Ponce De Leon A."/>
            <person name="Luis L."/>
            <person name="Sanchez-Flores A."/>
            <person name="Monica R."/>
            <person name="Martinez-Romero E."/>
        </authorList>
    </citation>
    <scope>NUCLEOTIDE SEQUENCE [LARGE SCALE GENOMIC DNA]</scope>
    <source>
        <strain evidence="3">END1</strain>
    </source>
</reference>
<accession>A0A272EX06</accession>
<gene>
    <name evidence="3" type="ORF">BGI27_04655</name>
    <name evidence="4" type="ORF">CGU29_03340</name>
</gene>
<name>A0A272EX06_9RHOO</name>
<evidence type="ECO:0000313" key="5">
    <source>
        <dbReference type="Proteomes" id="UP000216107"/>
    </source>
</evidence>
<feature type="signal peptide" evidence="2">
    <location>
        <begin position="1"/>
        <end position="21"/>
    </location>
</feature>
<sequence length="188" mass="20987">MRPLRSALLTVLLVLALPAQAWSPTELMQLLAQQKSGRASFVEKKYLGIVDKPVESSGTLAFTAPDRLEKRTLKPKPEALLLASDRLTVEREGKPATTVRISSYPEAAAFVDSIRGTLAGDLRALERSYWVKLSGERKQWRLELQPRSEDMDRLLTRVAISGEQGAVQRIEFEMADGDRTEMLITPLP</sequence>
<reference evidence="4 5" key="2">
    <citation type="submission" date="2017-07" db="EMBL/GenBank/DDBJ databases">
        <title>Candidatus Dactylopiibacterium carminicum, a nitrogen-fixing symbiont of the cochineal insect Dactylopius coccus and Dactylopius opuntiae (Hemiptera: Coccoidea: Dactylopiidae).</title>
        <authorList>
            <person name="Vera A."/>
        </authorList>
    </citation>
    <scope>NUCLEOTIDE SEQUENCE [LARGE SCALE GENOMIC DNA]</scope>
    <source>
        <strain evidence="4 5">NFDCM</strain>
    </source>
</reference>
<feature type="chain" id="PRO_5012063358" evidence="2">
    <location>
        <begin position="22"/>
        <end position="188"/>
    </location>
</feature>
<keyword evidence="6" id="KW-1185">Reference proteome</keyword>
<dbReference type="InterPro" id="IPR004564">
    <property type="entry name" value="OM_lipoprot_carrier_LolA-like"/>
</dbReference>
<evidence type="ECO:0000313" key="4">
    <source>
        <dbReference type="EMBL" id="PAS94576.1"/>
    </source>
</evidence>
<organism evidence="4 5">
    <name type="scientific">Candidatus Dactylopiibacterium carminicum</name>
    <dbReference type="NCBI Taxonomy" id="857335"/>
    <lineage>
        <taxon>Bacteria</taxon>
        <taxon>Pseudomonadati</taxon>
        <taxon>Pseudomonadota</taxon>
        <taxon>Betaproteobacteria</taxon>
        <taxon>Rhodocyclales</taxon>
        <taxon>Rhodocyclaceae</taxon>
        <taxon>Candidatus Dactylopiibacterium</taxon>
    </lineage>
</organism>
<keyword evidence="3" id="KW-0449">Lipoprotein</keyword>
<dbReference type="Proteomes" id="UP000623509">
    <property type="component" value="Unassembled WGS sequence"/>
</dbReference>
<dbReference type="Pfam" id="PF19574">
    <property type="entry name" value="LolA_3"/>
    <property type="match status" value="1"/>
</dbReference>
<dbReference type="AlphaFoldDB" id="A0A272EX06"/>
<dbReference type="CDD" id="cd16325">
    <property type="entry name" value="LolA"/>
    <property type="match status" value="1"/>
</dbReference>
<keyword evidence="1 2" id="KW-0732">Signal</keyword>
<evidence type="ECO:0000313" key="3">
    <source>
        <dbReference type="EMBL" id="KAF7600034.1"/>
    </source>
</evidence>
<evidence type="ECO:0000256" key="2">
    <source>
        <dbReference type="SAM" id="SignalP"/>
    </source>
</evidence>
<comment type="caution">
    <text evidence="4">The sequence shown here is derived from an EMBL/GenBank/DDBJ whole genome shotgun (WGS) entry which is preliminary data.</text>
</comment>
<keyword evidence="4" id="KW-0808">Transferase</keyword>
<dbReference type="OrthoDB" id="5297911at2"/>
<proteinExistence type="predicted"/>
<dbReference type="Gene3D" id="2.50.20.10">
    <property type="entry name" value="Lipoprotein localisation LolA/LolB/LppX"/>
    <property type="match status" value="1"/>
</dbReference>
<keyword evidence="4" id="KW-0012">Acyltransferase</keyword>
<dbReference type="RefSeq" id="WP_095523747.1">
    <property type="nucleotide sequence ID" value="NZ_MDUX01000010.1"/>
</dbReference>
<dbReference type="EMBL" id="MDUX01000010">
    <property type="protein sequence ID" value="KAF7600034.1"/>
    <property type="molecule type" value="Genomic_DNA"/>
</dbReference>